<protein>
    <submittedName>
        <fullName evidence="1">Uncharacterized protein</fullName>
    </submittedName>
</protein>
<gene>
    <name evidence="1" type="ordered locus">PP7435_Chr2-1957</name>
</gene>
<evidence type="ECO:0000313" key="2">
    <source>
        <dbReference type="Proteomes" id="UP000006853"/>
    </source>
</evidence>
<dbReference type="Proteomes" id="UP000006853">
    <property type="component" value="Chromosome 2"/>
</dbReference>
<reference evidence="1 2" key="1">
    <citation type="journal article" date="2011" name="J. Biotechnol.">
        <title>High-quality genome sequence of Pichia pastoris CBS7435.</title>
        <authorList>
            <person name="Kuberl A."/>
            <person name="Schneider J."/>
            <person name="Thallinger G.G."/>
            <person name="Anderl I."/>
            <person name="Wibberg D."/>
            <person name="Hajek T."/>
            <person name="Jaenicke S."/>
            <person name="Brinkrolf K."/>
            <person name="Goesmann A."/>
            <person name="Szczepanowski R."/>
            <person name="Puhler A."/>
            <person name="Schwab H."/>
            <person name="Glieder A."/>
            <person name="Pichler H."/>
        </authorList>
    </citation>
    <scope>NUCLEOTIDE SEQUENCE [LARGE SCALE GENOMIC DNA]</scope>
    <source>
        <strain evidence="2">ATCC 76273 / CBS 7435 / CECT 11047 / NRRL Y-11430 / Wegner 21-1</strain>
    </source>
</reference>
<evidence type="ECO:0000313" key="1">
    <source>
        <dbReference type="EMBL" id="SCV12025.1"/>
    </source>
</evidence>
<dbReference type="EMBL" id="FR839629">
    <property type="protein sequence ID" value="SCV12025.1"/>
    <property type="molecule type" value="Genomic_DNA"/>
</dbReference>
<organism evidence="1 2">
    <name type="scientific">Komagataella phaffii (strain ATCC 76273 / CBS 7435 / CECT 11047 / NRRL Y-11430 / Wegner 21-1)</name>
    <name type="common">Yeast</name>
    <name type="synonym">Pichia pastoris</name>
    <dbReference type="NCBI Taxonomy" id="981350"/>
    <lineage>
        <taxon>Eukaryota</taxon>
        <taxon>Fungi</taxon>
        <taxon>Dikarya</taxon>
        <taxon>Ascomycota</taxon>
        <taxon>Saccharomycotina</taxon>
        <taxon>Pichiomycetes</taxon>
        <taxon>Pichiales</taxon>
        <taxon>Pichiaceae</taxon>
        <taxon>Komagataella</taxon>
    </lineage>
</organism>
<reference evidence="1 2" key="2">
    <citation type="journal article" date="2016" name="FEMS Yeast Res.">
        <title>Curation of the genome annotation of Pichia pastoris (Komagataella phaffii) CBS7435 from gene level to protein function.</title>
        <authorList>
            <person name="Valli M."/>
            <person name="Tatto N.E."/>
            <person name="Peymann A."/>
            <person name="Gruber C."/>
            <person name="Landes N."/>
            <person name="Ekker H."/>
            <person name="Thallinger G.G."/>
            <person name="Mattanovich D."/>
            <person name="Gasser B."/>
            <person name="Graf A.B."/>
        </authorList>
    </citation>
    <scope>GENOME REANNOTATION</scope>
    <source>
        <strain evidence="1 2">ATCC 76273 / CBS 7435 / CECT 11047 / NRRL Y-11430 / Wegner 21-1</strain>
    </source>
</reference>
<keyword evidence="2" id="KW-1185">Reference proteome</keyword>
<proteinExistence type="predicted"/>
<dbReference type="AlphaFoldDB" id="A0A1G4KPT6"/>
<accession>A0A1G4KPT6</accession>
<sequence length="283" mass="32710">MVVRHSTTTQFSLYSHLLSLTKILNLVHCDSCVKIPQYLSQKLAPAGFTYGNNEKELIQRSKPWKQISGGRRVISPLPNFNFDFPLNSNALSKPVASIHASFVKSTDPIARSFSQLKGVVSSLSKLYKSKPIYVYSCDYFCLKFYSKYQYTGLIRKTKPGILLKTYGHNYNSFKVHKLSATSFTRTMNPFEYAIHRRRTRSIYKKLFMDRFLGRDGLYEFIIFKIPHQKDIAYLRNRVCHCLNEVNDLDEECLRSVGQKEIKSINKGLINKQCKLLGLPILLR</sequence>
<name>A0A1G4KPT6_KOMPC</name>